<sequence>MKNLVLTVALLCFGSLTAQQTVHLQTEYGSKNKEVHELLRFEGIEIIDLNFSGEQLKEKEYTILIKEFTNGSLSKTDTLISSKQDDYLQPIEKDNFGFKFFVKTQLDNTIKMTSIFDRFSTNKTYNIKATDDSYALHDFLNGTEPMKIEIGKPTYIMGYFLPYLDKETGWKRYCEVSGSKYNPDDWGTMFNIPNYFLIEITFE</sequence>
<feature type="signal peptide" evidence="1">
    <location>
        <begin position="1"/>
        <end position="18"/>
    </location>
</feature>
<dbReference type="EMBL" id="CP157199">
    <property type="protein sequence ID" value="XBG61882.1"/>
    <property type="molecule type" value="Genomic_DNA"/>
</dbReference>
<name>A0AAU7BV69_9FLAO</name>
<organism evidence="2">
    <name type="scientific">Pontimicrobium sp. SW4</name>
    <dbReference type="NCBI Taxonomy" id="3153519"/>
    <lineage>
        <taxon>Bacteria</taxon>
        <taxon>Pseudomonadati</taxon>
        <taxon>Bacteroidota</taxon>
        <taxon>Flavobacteriia</taxon>
        <taxon>Flavobacteriales</taxon>
        <taxon>Flavobacteriaceae</taxon>
        <taxon>Pontimicrobium</taxon>
    </lineage>
</organism>
<proteinExistence type="predicted"/>
<dbReference type="AlphaFoldDB" id="A0AAU7BV69"/>
<protein>
    <recommendedName>
        <fullName evidence="3">DUF5041 domain-containing protein</fullName>
    </recommendedName>
</protein>
<accession>A0AAU7BV69</accession>
<keyword evidence="1" id="KW-0732">Signal</keyword>
<reference evidence="2" key="1">
    <citation type="submission" date="2024-05" db="EMBL/GenBank/DDBJ databases">
        <title>Pontimicrobium maritimus sp. nov., isolated form sea water.</title>
        <authorList>
            <person name="Muhammad N."/>
            <person name="Vuong T.Q."/>
            <person name="Han H.L."/>
            <person name="Kim S.-G."/>
        </authorList>
    </citation>
    <scope>NUCLEOTIDE SEQUENCE</scope>
    <source>
        <strain evidence="2">SW4</strain>
    </source>
</reference>
<evidence type="ECO:0000256" key="1">
    <source>
        <dbReference type="SAM" id="SignalP"/>
    </source>
</evidence>
<dbReference type="RefSeq" id="WP_347924727.1">
    <property type="nucleotide sequence ID" value="NZ_CP157199.1"/>
</dbReference>
<gene>
    <name evidence="2" type="ORF">ABGB03_03035</name>
</gene>
<feature type="chain" id="PRO_5043537436" description="DUF5041 domain-containing protein" evidence="1">
    <location>
        <begin position="19"/>
        <end position="203"/>
    </location>
</feature>
<evidence type="ECO:0008006" key="3">
    <source>
        <dbReference type="Google" id="ProtNLM"/>
    </source>
</evidence>
<evidence type="ECO:0000313" key="2">
    <source>
        <dbReference type="EMBL" id="XBG61882.1"/>
    </source>
</evidence>